<accession>A0ABN3NDR8</accession>
<dbReference type="EMBL" id="BAAARY010000005">
    <property type="protein sequence ID" value="GAA2518948.1"/>
    <property type="molecule type" value="Genomic_DNA"/>
</dbReference>
<evidence type="ECO:0000256" key="7">
    <source>
        <dbReference type="ARBA" id="ARBA00022840"/>
    </source>
</evidence>
<feature type="domain" description="7,8-dihydro-6-hydroxymethylpterin-pyrophosphokinase" evidence="9">
    <location>
        <begin position="5"/>
        <end position="137"/>
    </location>
</feature>
<dbReference type="PANTHER" id="PTHR43071">
    <property type="entry name" value="2-AMINO-4-HYDROXY-6-HYDROXYMETHYLDIHYDROPTERIDINE PYROPHOSPHOKINASE"/>
    <property type="match status" value="1"/>
</dbReference>
<comment type="caution">
    <text evidence="10">The sequence shown here is derived from an EMBL/GenBank/DDBJ whole genome shotgun (WGS) entry which is preliminary data.</text>
</comment>
<dbReference type="Gene3D" id="3.30.70.560">
    <property type="entry name" value="7,8-Dihydro-6-hydroxymethylpterin-pyrophosphokinase HPPK"/>
    <property type="match status" value="1"/>
</dbReference>
<dbReference type="CDD" id="cd00483">
    <property type="entry name" value="HPPK"/>
    <property type="match status" value="1"/>
</dbReference>
<gene>
    <name evidence="10" type="primary">folK</name>
    <name evidence="10" type="ORF">GCM10010201_15010</name>
</gene>
<keyword evidence="8" id="KW-0289">Folate biosynthesis</keyword>
<keyword evidence="11" id="KW-1185">Reference proteome</keyword>
<evidence type="ECO:0000256" key="1">
    <source>
        <dbReference type="ARBA" id="ARBA00000198"/>
    </source>
</evidence>
<sequence length="174" mass="19398">MSRAVLGLGSNLGDRLAHLRDAVAALDDVLVLASGVYETPPWGDAEQPHYLNAVVLAVEPGAPPRRWLDRAQRLETAAGRVRDRERQFGPRTLDVDVIAVWDEQDEPVISDNPELTLPHPRAHLRAFVMRPWIDLQPYGEIPGQGWLTDLLQAEPARADVPDVRARPDLTLESR</sequence>
<dbReference type="SUPFAM" id="SSF55083">
    <property type="entry name" value="6-hydroxymethyl-7,8-dihydropterin pyrophosphokinase, HPPK"/>
    <property type="match status" value="1"/>
</dbReference>
<keyword evidence="4" id="KW-0808">Transferase</keyword>
<dbReference type="PANTHER" id="PTHR43071:SF1">
    <property type="entry name" value="2-AMINO-4-HYDROXY-6-HYDROXYMETHYLDIHYDROPTERIDINE PYROPHOSPHOKINASE"/>
    <property type="match status" value="1"/>
</dbReference>
<evidence type="ECO:0000313" key="11">
    <source>
        <dbReference type="Proteomes" id="UP001499978"/>
    </source>
</evidence>
<evidence type="ECO:0000256" key="6">
    <source>
        <dbReference type="ARBA" id="ARBA00022777"/>
    </source>
</evidence>
<evidence type="ECO:0000313" key="10">
    <source>
        <dbReference type="EMBL" id="GAA2518948.1"/>
    </source>
</evidence>
<evidence type="ECO:0000256" key="4">
    <source>
        <dbReference type="ARBA" id="ARBA00022679"/>
    </source>
</evidence>
<comment type="pathway">
    <text evidence="2">Cofactor biosynthesis; tetrahydrofolate biosynthesis; 2-amino-4-hydroxy-6-hydroxymethyl-7,8-dihydropteridine diphosphate from 7,8-dihydroneopterin triphosphate: step 4/4.</text>
</comment>
<evidence type="ECO:0000256" key="3">
    <source>
        <dbReference type="ARBA" id="ARBA00013253"/>
    </source>
</evidence>
<dbReference type="NCBIfam" id="TIGR01498">
    <property type="entry name" value="folK"/>
    <property type="match status" value="1"/>
</dbReference>
<evidence type="ECO:0000256" key="8">
    <source>
        <dbReference type="ARBA" id="ARBA00022909"/>
    </source>
</evidence>
<dbReference type="EC" id="2.7.6.3" evidence="3"/>
<evidence type="ECO:0000256" key="5">
    <source>
        <dbReference type="ARBA" id="ARBA00022741"/>
    </source>
</evidence>
<dbReference type="Proteomes" id="UP001499978">
    <property type="component" value="Unassembled WGS sequence"/>
</dbReference>
<organism evidence="10 11">
    <name type="scientific">Pilimelia columellifera subsp. columellifera</name>
    <dbReference type="NCBI Taxonomy" id="706583"/>
    <lineage>
        <taxon>Bacteria</taxon>
        <taxon>Bacillati</taxon>
        <taxon>Actinomycetota</taxon>
        <taxon>Actinomycetes</taxon>
        <taxon>Micromonosporales</taxon>
        <taxon>Micromonosporaceae</taxon>
        <taxon>Pilimelia</taxon>
    </lineage>
</organism>
<keyword evidence="7" id="KW-0067">ATP-binding</keyword>
<dbReference type="InterPro" id="IPR035907">
    <property type="entry name" value="Hppk_sf"/>
</dbReference>
<dbReference type="InterPro" id="IPR000550">
    <property type="entry name" value="Hppk"/>
</dbReference>
<dbReference type="RefSeq" id="WP_344170325.1">
    <property type="nucleotide sequence ID" value="NZ_BAAARY010000005.1"/>
</dbReference>
<dbReference type="Pfam" id="PF01288">
    <property type="entry name" value="HPPK"/>
    <property type="match status" value="1"/>
</dbReference>
<name>A0ABN3NDR8_9ACTN</name>
<comment type="catalytic activity">
    <reaction evidence="1">
        <text>6-hydroxymethyl-7,8-dihydropterin + ATP = (7,8-dihydropterin-6-yl)methyl diphosphate + AMP + H(+)</text>
        <dbReference type="Rhea" id="RHEA:11412"/>
        <dbReference type="ChEBI" id="CHEBI:15378"/>
        <dbReference type="ChEBI" id="CHEBI:30616"/>
        <dbReference type="ChEBI" id="CHEBI:44841"/>
        <dbReference type="ChEBI" id="CHEBI:72950"/>
        <dbReference type="ChEBI" id="CHEBI:456215"/>
        <dbReference type="EC" id="2.7.6.3"/>
    </reaction>
</comment>
<protein>
    <recommendedName>
        <fullName evidence="3">2-amino-4-hydroxy-6-hydroxymethyldihydropteridine diphosphokinase</fullName>
        <ecNumber evidence="3">2.7.6.3</ecNumber>
    </recommendedName>
</protein>
<reference evidence="10 11" key="1">
    <citation type="journal article" date="2019" name="Int. J. Syst. Evol. Microbiol.">
        <title>The Global Catalogue of Microorganisms (GCM) 10K type strain sequencing project: providing services to taxonomists for standard genome sequencing and annotation.</title>
        <authorList>
            <consortium name="The Broad Institute Genomics Platform"/>
            <consortium name="The Broad Institute Genome Sequencing Center for Infectious Disease"/>
            <person name="Wu L."/>
            <person name="Ma J."/>
        </authorList>
    </citation>
    <scope>NUCLEOTIDE SEQUENCE [LARGE SCALE GENOMIC DNA]</scope>
    <source>
        <strain evidence="10 11">JCM 3367</strain>
    </source>
</reference>
<proteinExistence type="predicted"/>
<keyword evidence="5" id="KW-0547">Nucleotide-binding</keyword>
<keyword evidence="6" id="KW-0418">Kinase</keyword>
<evidence type="ECO:0000259" key="9">
    <source>
        <dbReference type="Pfam" id="PF01288"/>
    </source>
</evidence>
<evidence type="ECO:0000256" key="2">
    <source>
        <dbReference type="ARBA" id="ARBA00005051"/>
    </source>
</evidence>